<dbReference type="AlphaFoldDB" id="A0A017T5X1"/>
<evidence type="ECO:0000256" key="2">
    <source>
        <dbReference type="ARBA" id="ARBA00022500"/>
    </source>
</evidence>
<dbReference type="SUPFAM" id="SSF52738">
    <property type="entry name" value="Methylesterase CheB, C-terminal domain"/>
    <property type="match status" value="1"/>
</dbReference>
<organism evidence="11 12">
    <name type="scientific">Chondromyces apiculatus DSM 436</name>
    <dbReference type="NCBI Taxonomy" id="1192034"/>
    <lineage>
        <taxon>Bacteria</taxon>
        <taxon>Pseudomonadati</taxon>
        <taxon>Myxococcota</taxon>
        <taxon>Polyangia</taxon>
        <taxon>Polyangiales</taxon>
        <taxon>Polyangiaceae</taxon>
        <taxon>Chondromyces</taxon>
    </lineage>
</organism>
<dbReference type="Pfam" id="PF01339">
    <property type="entry name" value="CheB_methylest"/>
    <property type="match status" value="1"/>
</dbReference>
<dbReference type="GO" id="GO:0000156">
    <property type="term" value="F:phosphorelay response regulator activity"/>
    <property type="evidence" value="ECO:0007669"/>
    <property type="project" value="InterPro"/>
</dbReference>
<feature type="region of interest" description="Disordered" evidence="8">
    <location>
        <begin position="142"/>
        <end position="183"/>
    </location>
</feature>
<dbReference type="SMART" id="SM00448">
    <property type="entry name" value="REC"/>
    <property type="match status" value="1"/>
</dbReference>
<dbReference type="Gene3D" id="3.40.50.180">
    <property type="entry name" value="Methylesterase CheB, C-terminal domain"/>
    <property type="match status" value="1"/>
</dbReference>
<keyword evidence="3 6" id="KW-0378">Hydrolase</keyword>
<dbReference type="Gene3D" id="3.40.50.2300">
    <property type="match status" value="1"/>
</dbReference>
<keyword evidence="7" id="KW-0597">Phosphoprotein</keyword>
<feature type="active site" evidence="6">
    <location>
        <position position="316"/>
    </location>
</feature>
<feature type="domain" description="Response regulatory" evidence="9">
    <location>
        <begin position="13"/>
        <end position="133"/>
    </location>
</feature>
<keyword evidence="2 6" id="KW-0145">Chemotaxis</keyword>
<dbReference type="InterPro" id="IPR008248">
    <property type="entry name" value="CheB-like"/>
</dbReference>
<comment type="caution">
    <text evidence="11">The sequence shown here is derived from an EMBL/GenBank/DDBJ whole genome shotgun (WGS) entry which is preliminary data.</text>
</comment>
<dbReference type="PROSITE" id="PS50122">
    <property type="entry name" value="CHEB"/>
    <property type="match status" value="1"/>
</dbReference>
<feature type="modified residue" description="4-aspartylphosphate" evidence="7">
    <location>
        <position position="64"/>
    </location>
</feature>
<evidence type="ECO:0000256" key="6">
    <source>
        <dbReference type="PROSITE-ProRule" id="PRU00050"/>
    </source>
</evidence>
<name>A0A017T5X1_9BACT</name>
<dbReference type="SUPFAM" id="SSF52172">
    <property type="entry name" value="CheY-like"/>
    <property type="match status" value="1"/>
</dbReference>
<accession>A0A017T5X1</accession>
<dbReference type="InterPro" id="IPR035909">
    <property type="entry name" value="CheB_C"/>
</dbReference>
<dbReference type="PANTHER" id="PTHR42872">
    <property type="entry name" value="PROTEIN-GLUTAMATE METHYLESTERASE/PROTEIN-GLUTAMINE GLUTAMINASE"/>
    <property type="match status" value="1"/>
</dbReference>
<evidence type="ECO:0000313" key="12">
    <source>
        <dbReference type="Proteomes" id="UP000019678"/>
    </source>
</evidence>
<protein>
    <recommendedName>
        <fullName evidence="4">protein-glutamate methylesterase</fullName>
        <ecNumber evidence="4">3.1.1.61</ecNumber>
    </recommendedName>
</protein>
<dbReference type="CDD" id="cd16432">
    <property type="entry name" value="CheB_Rec"/>
    <property type="match status" value="1"/>
</dbReference>
<feature type="active site" evidence="6">
    <location>
        <position position="196"/>
    </location>
</feature>
<evidence type="ECO:0000256" key="1">
    <source>
        <dbReference type="ARBA" id="ARBA00022490"/>
    </source>
</evidence>
<keyword evidence="12" id="KW-1185">Reference proteome</keyword>
<dbReference type="PROSITE" id="PS50110">
    <property type="entry name" value="RESPONSE_REGULATORY"/>
    <property type="match status" value="1"/>
</dbReference>
<dbReference type="PANTHER" id="PTHR42872:SF6">
    <property type="entry name" value="PROTEIN-GLUTAMATE METHYLESTERASE_PROTEIN-GLUTAMINE GLUTAMINASE"/>
    <property type="match status" value="1"/>
</dbReference>
<dbReference type="OrthoDB" id="9793421at2"/>
<evidence type="ECO:0000259" key="10">
    <source>
        <dbReference type="PROSITE" id="PS50122"/>
    </source>
</evidence>
<dbReference type="InterPro" id="IPR011006">
    <property type="entry name" value="CheY-like_superfamily"/>
</dbReference>
<gene>
    <name evidence="11" type="ORF">CAP_4270</name>
</gene>
<dbReference type="EC" id="3.1.1.61" evidence="4"/>
<feature type="domain" description="CheB-type methylesterase" evidence="10">
    <location>
        <begin position="184"/>
        <end position="374"/>
    </location>
</feature>
<evidence type="ECO:0000256" key="7">
    <source>
        <dbReference type="PROSITE-ProRule" id="PRU00169"/>
    </source>
</evidence>
<dbReference type="eggNOG" id="COG2201">
    <property type="taxonomic scope" value="Bacteria"/>
</dbReference>
<dbReference type="Proteomes" id="UP000019678">
    <property type="component" value="Unassembled WGS sequence"/>
</dbReference>
<dbReference type="EMBL" id="ASRX01000031">
    <property type="protein sequence ID" value="EYF04594.1"/>
    <property type="molecule type" value="Genomic_DNA"/>
</dbReference>
<dbReference type="CDD" id="cd17541">
    <property type="entry name" value="REC_CheB-like"/>
    <property type="match status" value="1"/>
</dbReference>
<reference evidence="11 12" key="1">
    <citation type="submission" date="2013-05" db="EMBL/GenBank/DDBJ databases">
        <title>Genome assembly of Chondromyces apiculatus DSM 436.</title>
        <authorList>
            <person name="Sharma G."/>
            <person name="Khatri I."/>
            <person name="Kaur C."/>
            <person name="Mayilraj S."/>
            <person name="Subramanian S."/>
        </authorList>
    </citation>
    <scope>NUCLEOTIDE SEQUENCE [LARGE SCALE GENOMIC DNA]</scope>
    <source>
        <strain evidence="11 12">DSM 436</strain>
    </source>
</reference>
<proteinExistence type="predicted"/>
<dbReference type="InterPro" id="IPR000673">
    <property type="entry name" value="Sig_transdc_resp-reg_Me-estase"/>
</dbReference>
<evidence type="ECO:0000256" key="8">
    <source>
        <dbReference type="SAM" id="MobiDB-lite"/>
    </source>
</evidence>
<evidence type="ECO:0000256" key="5">
    <source>
        <dbReference type="ARBA" id="ARBA00048267"/>
    </source>
</evidence>
<dbReference type="STRING" id="1192034.CAP_4270"/>
<dbReference type="GO" id="GO:0008984">
    <property type="term" value="F:protein-glutamate methylesterase activity"/>
    <property type="evidence" value="ECO:0007669"/>
    <property type="project" value="UniProtKB-EC"/>
</dbReference>
<dbReference type="Pfam" id="PF00072">
    <property type="entry name" value="Response_reg"/>
    <property type="match status" value="1"/>
</dbReference>
<dbReference type="GO" id="GO:0005737">
    <property type="term" value="C:cytoplasm"/>
    <property type="evidence" value="ECO:0007669"/>
    <property type="project" value="InterPro"/>
</dbReference>
<evidence type="ECO:0000256" key="4">
    <source>
        <dbReference type="ARBA" id="ARBA00039140"/>
    </source>
</evidence>
<dbReference type="GO" id="GO:0006935">
    <property type="term" value="P:chemotaxis"/>
    <property type="evidence" value="ECO:0007669"/>
    <property type="project" value="UniProtKB-UniRule"/>
</dbReference>
<evidence type="ECO:0000313" key="11">
    <source>
        <dbReference type="EMBL" id="EYF04594.1"/>
    </source>
</evidence>
<feature type="active site" evidence="6">
    <location>
        <position position="223"/>
    </location>
</feature>
<evidence type="ECO:0000259" key="9">
    <source>
        <dbReference type="PROSITE" id="PS50110"/>
    </source>
</evidence>
<dbReference type="InterPro" id="IPR001789">
    <property type="entry name" value="Sig_transdc_resp-reg_receiver"/>
</dbReference>
<dbReference type="PIRSF" id="PIRSF000876">
    <property type="entry name" value="RR_chemtxs_CheB"/>
    <property type="match status" value="1"/>
</dbReference>
<sequence>MMPGETPPAEPLRVLIVNDSATQRVALRMALAEEPGVEVVGEVPDGYAATSTVIRLRPSVVLLDVVMPGMDGFATAREIMARTPTPIVMITAAADAKSSELILEAMRARALAVTQGLPPRTAPGYVQRRRALAQLLRSMAQVRVGPPPGSSPELPASQDGIPTRPRALPERSKPISLQEPAPTPQGPIVAVGMVASAGGPNAIADILAELPRRVVPPILIVQHIAPGFAPGFASWLAQRTGYPTDLAQQGEALRVGRAYVAPEDRHLGVNALGRVALSDAPPVGYFRPSGTWLLRSLAQTLGPRALGIILSGMGDDGADGTVALRRAGGRVVAQDQQSSVVFGMPKEAIVREGADDVLPLTAIPGWILRWIRSTG</sequence>
<evidence type="ECO:0000256" key="3">
    <source>
        <dbReference type="ARBA" id="ARBA00022801"/>
    </source>
</evidence>
<comment type="catalytic activity">
    <reaction evidence="5">
        <text>[protein]-L-glutamate 5-O-methyl ester + H2O = L-glutamyl-[protein] + methanol + H(+)</text>
        <dbReference type="Rhea" id="RHEA:23236"/>
        <dbReference type="Rhea" id="RHEA-COMP:10208"/>
        <dbReference type="Rhea" id="RHEA-COMP:10311"/>
        <dbReference type="ChEBI" id="CHEBI:15377"/>
        <dbReference type="ChEBI" id="CHEBI:15378"/>
        <dbReference type="ChEBI" id="CHEBI:17790"/>
        <dbReference type="ChEBI" id="CHEBI:29973"/>
        <dbReference type="ChEBI" id="CHEBI:82795"/>
        <dbReference type="EC" id="3.1.1.61"/>
    </reaction>
</comment>
<keyword evidence="1" id="KW-0963">Cytoplasm</keyword>